<feature type="chain" id="PRO_5038010081" description="Protein kinase domain-containing protein" evidence="9">
    <location>
        <begin position="25"/>
        <end position="741"/>
    </location>
</feature>
<feature type="region of interest" description="Disordered" evidence="7">
    <location>
        <begin position="623"/>
        <end position="648"/>
    </location>
</feature>
<feature type="domain" description="Protein kinase" evidence="10">
    <location>
        <begin position="420"/>
        <end position="736"/>
    </location>
</feature>
<feature type="compositionally biased region" description="Basic and acidic residues" evidence="7">
    <location>
        <begin position="300"/>
        <end position="309"/>
    </location>
</feature>
<comment type="subcellular location">
    <subcellularLocation>
        <location evidence="1">Membrane</location>
    </subcellularLocation>
</comment>
<dbReference type="GO" id="GO:0004672">
    <property type="term" value="F:protein kinase activity"/>
    <property type="evidence" value="ECO:0007669"/>
    <property type="project" value="InterPro"/>
</dbReference>
<dbReference type="PANTHER" id="PTHR48007">
    <property type="entry name" value="LEUCINE-RICH REPEAT RECEPTOR-LIKE PROTEIN KINASE PXC1"/>
    <property type="match status" value="1"/>
</dbReference>
<dbReference type="InterPro" id="IPR000719">
    <property type="entry name" value="Prot_kinase_dom"/>
</dbReference>
<dbReference type="InterPro" id="IPR011009">
    <property type="entry name" value="Kinase-like_dom_sf"/>
</dbReference>
<comment type="caution">
    <text evidence="11">The sequence shown here is derived from an EMBL/GenBank/DDBJ whole genome shotgun (WGS) entry which is preliminary data.</text>
</comment>
<reference evidence="11" key="2">
    <citation type="submission" date="2020-10" db="EMBL/GenBank/DDBJ databases">
        <authorList>
            <person name="Cooper E.A."/>
            <person name="Brenton Z.W."/>
            <person name="Flinn B.S."/>
            <person name="Jenkins J."/>
            <person name="Shu S."/>
            <person name="Flowers D."/>
            <person name="Luo F."/>
            <person name="Wang Y."/>
            <person name="Xia P."/>
            <person name="Barry K."/>
            <person name="Daum C."/>
            <person name="Lipzen A."/>
            <person name="Yoshinaga Y."/>
            <person name="Schmutz J."/>
            <person name="Saski C."/>
            <person name="Vermerris W."/>
            <person name="Kresovich S."/>
        </authorList>
    </citation>
    <scope>NUCLEOTIDE SEQUENCE</scope>
</reference>
<evidence type="ECO:0000256" key="6">
    <source>
        <dbReference type="ARBA" id="ARBA00023136"/>
    </source>
</evidence>
<organism evidence="11 12">
    <name type="scientific">Sorghum bicolor</name>
    <name type="common">Sorghum</name>
    <name type="synonym">Sorghum vulgare</name>
    <dbReference type="NCBI Taxonomy" id="4558"/>
    <lineage>
        <taxon>Eukaryota</taxon>
        <taxon>Viridiplantae</taxon>
        <taxon>Streptophyta</taxon>
        <taxon>Embryophyta</taxon>
        <taxon>Tracheophyta</taxon>
        <taxon>Spermatophyta</taxon>
        <taxon>Magnoliopsida</taxon>
        <taxon>Liliopsida</taxon>
        <taxon>Poales</taxon>
        <taxon>Poaceae</taxon>
        <taxon>PACMAD clade</taxon>
        <taxon>Panicoideae</taxon>
        <taxon>Andropogonodae</taxon>
        <taxon>Andropogoneae</taxon>
        <taxon>Sorghinae</taxon>
        <taxon>Sorghum</taxon>
    </lineage>
</organism>
<dbReference type="PROSITE" id="PS50011">
    <property type="entry name" value="PROTEIN_KINASE_DOM"/>
    <property type="match status" value="1"/>
</dbReference>
<evidence type="ECO:0000256" key="5">
    <source>
        <dbReference type="ARBA" id="ARBA00022989"/>
    </source>
</evidence>
<evidence type="ECO:0000256" key="7">
    <source>
        <dbReference type="SAM" id="MobiDB-lite"/>
    </source>
</evidence>
<dbReference type="EMBL" id="CM027686">
    <property type="protein sequence ID" value="KAG0524507.1"/>
    <property type="molecule type" value="Genomic_DNA"/>
</dbReference>
<keyword evidence="5 8" id="KW-1133">Transmembrane helix</keyword>
<keyword evidence="3 8" id="KW-0812">Transmembrane</keyword>
<dbReference type="Gene3D" id="3.30.200.20">
    <property type="entry name" value="Phosphorylase Kinase, domain 1"/>
    <property type="match status" value="1"/>
</dbReference>
<dbReference type="InterPro" id="IPR032675">
    <property type="entry name" value="LRR_dom_sf"/>
</dbReference>
<dbReference type="OrthoDB" id="418615at2759"/>
<sequence>MARVPSLLLARLIFLLLLLLVADAARLPLSLAPGDDAAASDALLKLKAGIKDEDGALGSWSPDTSPCGGDGNGGGTTWMGVMCNKDGVHGLQLEGLGLSGKLDLRALKSLPGPGLRTLSFMDNEFAGPLPDVKELSGLRAVFLSGNKFSGVIPADAFAGMGSLKKVVLSNNEFTGPIPPSLADAPRLLELQLNDNKFQGKIPDLKQGELTQVNLANNELEGEIPASLKSMSPDMFAGNKKLCGPPLGAKCEAPPPPSPSPKAPPPSQSPKAPPATSAKEGTTPSVPAADIVGSTGASSADDAKQDEAQKPAEGSTSFGVLAAFLGALAIAGVAFVALRRRSGYKNKNFGPTASSARPSGPPRVEPHPPAAKAQASAAQATGAADGSVSRGGGAARKVEQGRLTFVREDRGRFFELQDLLKATAEVLGTANLGVCYCATLTSGHSVVVKRFKEMNRVGREDFEEHMRRLGRLSHPNLLPLVAYYYRKEEKLLIHDYVPNRSLANLLHGGGEGCGMKKAAVHWAARLKIVKGVARALSYLYDELGMLTVPHGHLKSSNILLDGHYEPLLTDYALVPVMNQSHAAQLMVAFKAPERKQFGRSSKKSDVWCLGLLILEMLTGKQPSYDLHKPSGESSSSSPPQKPGPAAGNTTDLVTVVASTPEGEWLDTVVDPDLRGEEEEDKQEMVKLIRVGMACCETNVDSRWELRTAIDRIEELKAKERPDEEQAFYTTVNEEEYSDVAIN</sequence>
<dbReference type="Gene3D" id="1.10.510.10">
    <property type="entry name" value="Transferase(Phosphotransferase) domain 1"/>
    <property type="match status" value="1"/>
</dbReference>
<dbReference type="InterPro" id="IPR001611">
    <property type="entry name" value="Leu-rich_rpt"/>
</dbReference>
<dbReference type="SUPFAM" id="SSF52058">
    <property type="entry name" value="L domain-like"/>
    <property type="match status" value="1"/>
</dbReference>
<evidence type="ECO:0000259" key="10">
    <source>
        <dbReference type="PROSITE" id="PS50011"/>
    </source>
</evidence>
<dbReference type="PANTHER" id="PTHR48007:SF49">
    <property type="entry name" value="OS08G0521200 PROTEIN"/>
    <property type="match status" value="1"/>
</dbReference>
<dbReference type="InterPro" id="IPR046959">
    <property type="entry name" value="PRK1-6/SRF4-like"/>
</dbReference>
<feature type="compositionally biased region" description="Low complexity" evidence="7">
    <location>
        <begin position="369"/>
        <end position="383"/>
    </location>
</feature>
<keyword evidence="9" id="KW-0732">Signal</keyword>
<accession>A0A921QML8</accession>
<dbReference type="InterPro" id="IPR013210">
    <property type="entry name" value="LRR_N_plant-typ"/>
</dbReference>
<feature type="region of interest" description="Disordered" evidence="7">
    <location>
        <begin position="345"/>
        <end position="394"/>
    </location>
</feature>
<protein>
    <recommendedName>
        <fullName evidence="10">Protein kinase domain-containing protein</fullName>
    </recommendedName>
</protein>
<evidence type="ECO:0000256" key="1">
    <source>
        <dbReference type="ARBA" id="ARBA00004370"/>
    </source>
</evidence>
<dbReference type="GO" id="GO:0016020">
    <property type="term" value="C:membrane"/>
    <property type="evidence" value="ECO:0007669"/>
    <property type="project" value="UniProtKB-SubCell"/>
</dbReference>
<evidence type="ECO:0000256" key="9">
    <source>
        <dbReference type="SAM" id="SignalP"/>
    </source>
</evidence>
<dbReference type="AlphaFoldDB" id="A0A921QML8"/>
<dbReference type="Pfam" id="PF00560">
    <property type="entry name" value="LRR_1"/>
    <property type="match status" value="2"/>
</dbReference>
<evidence type="ECO:0000256" key="2">
    <source>
        <dbReference type="ARBA" id="ARBA00022614"/>
    </source>
</evidence>
<dbReference type="OMA" id="MANWIGV"/>
<proteinExistence type="predicted"/>
<keyword evidence="4" id="KW-0677">Repeat</keyword>
<feature type="compositionally biased region" description="Pro residues" evidence="7">
    <location>
        <begin position="252"/>
        <end position="272"/>
    </location>
</feature>
<feature type="compositionally biased region" description="Pro residues" evidence="7">
    <location>
        <begin position="358"/>
        <end position="368"/>
    </location>
</feature>
<feature type="transmembrane region" description="Helical" evidence="8">
    <location>
        <begin position="317"/>
        <end position="337"/>
    </location>
</feature>
<dbReference type="Pfam" id="PF08263">
    <property type="entry name" value="LRRNT_2"/>
    <property type="match status" value="1"/>
</dbReference>
<reference evidence="11" key="1">
    <citation type="journal article" date="2019" name="BMC Genomics">
        <title>A new reference genome for Sorghum bicolor reveals high levels of sequence similarity between sweet and grain genotypes: implications for the genetics of sugar metabolism.</title>
        <authorList>
            <person name="Cooper E.A."/>
            <person name="Brenton Z.W."/>
            <person name="Flinn B.S."/>
            <person name="Jenkins J."/>
            <person name="Shu S."/>
            <person name="Flowers D."/>
            <person name="Luo F."/>
            <person name="Wang Y."/>
            <person name="Xia P."/>
            <person name="Barry K."/>
            <person name="Daum C."/>
            <person name="Lipzen A."/>
            <person name="Yoshinaga Y."/>
            <person name="Schmutz J."/>
            <person name="Saski C."/>
            <person name="Vermerris W."/>
            <person name="Kresovich S."/>
        </authorList>
    </citation>
    <scope>NUCLEOTIDE SEQUENCE</scope>
</reference>
<evidence type="ECO:0000313" key="12">
    <source>
        <dbReference type="Proteomes" id="UP000807115"/>
    </source>
</evidence>
<dbReference type="Proteomes" id="UP000807115">
    <property type="component" value="Chromosome 7"/>
</dbReference>
<dbReference type="Gramene" id="EES15369">
    <property type="protein sequence ID" value="EES15369"/>
    <property type="gene ID" value="SORBI_3007G204800"/>
</dbReference>
<dbReference type="SUPFAM" id="SSF56112">
    <property type="entry name" value="Protein kinase-like (PK-like)"/>
    <property type="match status" value="1"/>
</dbReference>
<evidence type="ECO:0000256" key="8">
    <source>
        <dbReference type="SAM" id="Phobius"/>
    </source>
</evidence>
<feature type="region of interest" description="Disordered" evidence="7">
    <location>
        <begin position="246"/>
        <end position="310"/>
    </location>
</feature>
<feature type="signal peptide" evidence="9">
    <location>
        <begin position="1"/>
        <end position="24"/>
    </location>
</feature>
<keyword evidence="6 8" id="KW-0472">Membrane</keyword>
<evidence type="ECO:0000256" key="3">
    <source>
        <dbReference type="ARBA" id="ARBA00022692"/>
    </source>
</evidence>
<evidence type="ECO:0000256" key="4">
    <source>
        <dbReference type="ARBA" id="ARBA00022737"/>
    </source>
</evidence>
<name>A0A921QML8_SORBI</name>
<dbReference type="KEGG" id="sbi:8064004"/>
<keyword evidence="2" id="KW-0433">Leucine-rich repeat</keyword>
<gene>
    <name evidence="11" type="ORF">BDA96_07G217800</name>
</gene>
<dbReference type="GO" id="GO:0005524">
    <property type="term" value="F:ATP binding"/>
    <property type="evidence" value="ECO:0007669"/>
    <property type="project" value="InterPro"/>
</dbReference>
<evidence type="ECO:0000313" key="11">
    <source>
        <dbReference type="EMBL" id="KAG0524507.1"/>
    </source>
</evidence>
<dbReference type="Pfam" id="PF00069">
    <property type="entry name" value="Pkinase"/>
    <property type="match status" value="1"/>
</dbReference>
<dbReference type="Gene3D" id="3.80.10.10">
    <property type="entry name" value="Ribonuclease Inhibitor"/>
    <property type="match status" value="1"/>
</dbReference>